<comment type="pathway">
    <text evidence="6">Cofactor biosynthesis; coenzyme A biosynthesis.</text>
</comment>
<sequence>MDAVREVEPQDFDRVLSSMCTEPHPVARDAAERFLATNPGDPGTYPQVAELEREAISLLGEVAGLEDPAGYVASGGTEANIQAVRIARERADSRTPNVVMPESGHFSFQKAADLLEVELRIVPTDDDHRADLAAVRSCVDSDTALVVGVAGTTEYGRVDPIPELGRVARSVDAMLHVDAAWGGFVLPFTDDEWHFGHAPVDTMTIDPHKMGQAAVPAGGLLVRSADLLDHLAVDTPYLESTSQATLTGTRSGAGVASAVAAMEALWPDGYRRQYVRSQNNAEWLAEALEKRGYEVVDPTLPLVAASVPRSTFDALRARGWRISRTATGELRVVCMPHVTREMLASFIGDLDRLEVRASVPITSDD</sequence>
<dbReference type="SUPFAM" id="SSF53383">
    <property type="entry name" value="PLP-dependent transferases"/>
    <property type="match status" value="1"/>
</dbReference>
<comment type="function">
    <text evidence="6">Catalyzes the decarboxylation of L-aspartate to produce beta-alanine.</text>
</comment>
<feature type="modified residue" description="N6-(pyridoxal phosphate)lysine" evidence="6 7">
    <location>
        <position position="209"/>
    </location>
</feature>
<dbReference type="NCBIfam" id="TIGR03812">
    <property type="entry name" value="tyr_de_CO2_Arch"/>
    <property type="match status" value="1"/>
</dbReference>
<dbReference type="Gene3D" id="3.40.640.10">
    <property type="entry name" value="Type I PLP-dependent aspartate aminotransferase-like (Major domain)"/>
    <property type="match status" value="1"/>
</dbReference>
<evidence type="ECO:0000313" key="9">
    <source>
        <dbReference type="Proteomes" id="UP000766904"/>
    </source>
</evidence>
<evidence type="ECO:0000256" key="6">
    <source>
        <dbReference type="HAMAP-Rule" id="MF_01610"/>
    </source>
</evidence>
<dbReference type="PANTHER" id="PTHR42735:SF6">
    <property type="entry name" value="SPHINGOSINE-1-PHOSPHATE LYASE 1"/>
    <property type="match status" value="1"/>
</dbReference>
<evidence type="ECO:0000313" key="8">
    <source>
        <dbReference type="EMBL" id="TYL40338.1"/>
    </source>
</evidence>
<evidence type="ECO:0000256" key="2">
    <source>
        <dbReference type="ARBA" id="ARBA00022793"/>
    </source>
</evidence>
<dbReference type="HAMAP" id="MF_01610">
    <property type="entry name" value="MfnA_decarbox"/>
    <property type="match status" value="1"/>
</dbReference>
<keyword evidence="3 6" id="KW-0663">Pyridoxal phosphate</keyword>
<dbReference type="EC" id="4.1.1.11" evidence="6"/>
<reference evidence="8" key="1">
    <citation type="submission" date="2017-11" db="EMBL/GenBank/DDBJ databases">
        <authorList>
            <person name="Kajale S.C."/>
            <person name="Sharma A."/>
        </authorList>
    </citation>
    <scope>NUCLEOTIDE SEQUENCE</scope>
    <source>
        <strain evidence="8">LS1_42</strain>
    </source>
</reference>
<dbReference type="Proteomes" id="UP000766904">
    <property type="component" value="Unassembled WGS sequence"/>
</dbReference>
<comment type="cofactor">
    <cofactor evidence="1 6 7">
        <name>pyridoxal 5'-phosphate</name>
        <dbReference type="ChEBI" id="CHEBI:597326"/>
    </cofactor>
</comment>
<dbReference type="GO" id="GO:0030170">
    <property type="term" value="F:pyridoxal phosphate binding"/>
    <property type="evidence" value="ECO:0007669"/>
    <property type="project" value="UniProtKB-UniRule"/>
</dbReference>
<evidence type="ECO:0000256" key="3">
    <source>
        <dbReference type="ARBA" id="ARBA00022898"/>
    </source>
</evidence>
<keyword evidence="4 6" id="KW-0456">Lyase</keyword>
<evidence type="ECO:0000256" key="5">
    <source>
        <dbReference type="ARBA" id="ARBA00038302"/>
    </source>
</evidence>
<dbReference type="InterPro" id="IPR015421">
    <property type="entry name" value="PyrdxlP-dep_Trfase_major"/>
</dbReference>
<comment type="similarity">
    <text evidence="6">Belongs to the group II decarboxylase family. MfnA subfamily.</text>
</comment>
<evidence type="ECO:0000256" key="7">
    <source>
        <dbReference type="PIRSR" id="PIRSR602129-50"/>
    </source>
</evidence>
<dbReference type="InterPro" id="IPR002129">
    <property type="entry name" value="PyrdxlP-dep_de-COase"/>
</dbReference>
<dbReference type="PANTHER" id="PTHR42735">
    <property type="match status" value="1"/>
</dbReference>
<proteinExistence type="inferred from homology"/>
<dbReference type="UniPathway" id="UPA00241"/>
<protein>
    <recommendedName>
        <fullName evidence="6">Probable L-aspartate decarboxylase</fullName>
        <shortName evidence="6">ADC</shortName>
        <ecNumber evidence="6">4.1.1.11</ecNumber>
    </recommendedName>
</protein>
<accession>A0A8J8Q8B2</accession>
<dbReference type="OrthoDB" id="56891at2157"/>
<dbReference type="Pfam" id="PF00282">
    <property type="entry name" value="Pyridoxal_deC"/>
    <property type="match status" value="1"/>
</dbReference>
<dbReference type="GO" id="GO:0019752">
    <property type="term" value="P:carboxylic acid metabolic process"/>
    <property type="evidence" value="ECO:0007669"/>
    <property type="project" value="InterPro"/>
</dbReference>
<dbReference type="EMBL" id="PHNJ01000001">
    <property type="protein sequence ID" value="TYL40338.1"/>
    <property type="molecule type" value="Genomic_DNA"/>
</dbReference>
<keyword evidence="9" id="KW-1185">Reference proteome</keyword>
<dbReference type="InterPro" id="IPR015422">
    <property type="entry name" value="PyrdxlP-dep_Trfase_small"/>
</dbReference>
<name>A0A8J8Q8B2_9EURY</name>
<comment type="similarity">
    <text evidence="5">Belongs to the group II decarboxylase family. Sphingosine-1-phosphate lyase subfamily.</text>
</comment>
<dbReference type="AlphaFoldDB" id="A0A8J8Q8B2"/>
<dbReference type="InterPro" id="IPR050477">
    <property type="entry name" value="GrpII_AminoAcid_Decarb"/>
</dbReference>
<dbReference type="RefSeq" id="WP_148856127.1">
    <property type="nucleotide sequence ID" value="NZ_PHNJ01000001.1"/>
</dbReference>
<comment type="catalytic activity">
    <reaction evidence="6">
        <text>L-aspartate + H(+) = beta-alanine + CO2</text>
        <dbReference type="Rhea" id="RHEA:19497"/>
        <dbReference type="ChEBI" id="CHEBI:15378"/>
        <dbReference type="ChEBI" id="CHEBI:16526"/>
        <dbReference type="ChEBI" id="CHEBI:29991"/>
        <dbReference type="ChEBI" id="CHEBI:57966"/>
        <dbReference type="EC" id="4.1.1.11"/>
    </reaction>
</comment>
<keyword evidence="2 6" id="KW-0210">Decarboxylase</keyword>
<dbReference type="InterPro" id="IPR020931">
    <property type="entry name" value="MfnA"/>
</dbReference>
<evidence type="ECO:0000256" key="1">
    <source>
        <dbReference type="ARBA" id="ARBA00001933"/>
    </source>
</evidence>
<dbReference type="Gene3D" id="3.90.1150.10">
    <property type="entry name" value="Aspartate Aminotransferase, domain 1"/>
    <property type="match status" value="1"/>
</dbReference>
<dbReference type="GO" id="GO:0004068">
    <property type="term" value="F:aspartate 1-decarboxylase activity"/>
    <property type="evidence" value="ECO:0007669"/>
    <property type="project" value="UniProtKB-UniRule"/>
</dbReference>
<dbReference type="InterPro" id="IPR015424">
    <property type="entry name" value="PyrdxlP-dep_Trfase"/>
</dbReference>
<organism evidence="8 9">
    <name type="scientific">Natronococcus pandeyae</name>
    <dbReference type="NCBI Taxonomy" id="2055836"/>
    <lineage>
        <taxon>Archaea</taxon>
        <taxon>Methanobacteriati</taxon>
        <taxon>Methanobacteriota</taxon>
        <taxon>Stenosarchaea group</taxon>
        <taxon>Halobacteria</taxon>
        <taxon>Halobacteriales</taxon>
        <taxon>Natrialbaceae</taxon>
        <taxon>Natronococcus</taxon>
    </lineage>
</organism>
<comment type="caution">
    <text evidence="8">The sequence shown here is derived from an EMBL/GenBank/DDBJ whole genome shotgun (WGS) entry which is preliminary data.</text>
</comment>
<gene>
    <name evidence="6" type="primary">mfnA</name>
    <name evidence="8" type="ORF">CV102_01815</name>
</gene>
<dbReference type="GO" id="GO:0015937">
    <property type="term" value="P:coenzyme A biosynthetic process"/>
    <property type="evidence" value="ECO:0007669"/>
    <property type="project" value="UniProtKB-UniRule"/>
</dbReference>
<evidence type="ECO:0000256" key="4">
    <source>
        <dbReference type="ARBA" id="ARBA00023239"/>
    </source>
</evidence>